<organism evidence="2 3">
    <name type="scientific">Cylindrodendrum hubeiense</name>
    <dbReference type="NCBI Taxonomy" id="595255"/>
    <lineage>
        <taxon>Eukaryota</taxon>
        <taxon>Fungi</taxon>
        <taxon>Dikarya</taxon>
        <taxon>Ascomycota</taxon>
        <taxon>Pezizomycotina</taxon>
        <taxon>Sordariomycetes</taxon>
        <taxon>Hypocreomycetidae</taxon>
        <taxon>Hypocreales</taxon>
        <taxon>Nectriaceae</taxon>
        <taxon>Cylindrodendrum</taxon>
    </lineage>
</organism>
<dbReference type="EMBL" id="JAANBB010000107">
    <property type="protein sequence ID" value="KAF7550058.1"/>
    <property type="molecule type" value="Genomic_DNA"/>
</dbReference>
<dbReference type="OrthoDB" id="5385072at2759"/>
<feature type="compositionally biased region" description="Low complexity" evidence="1">
    <location>
        <begin position="183"/>
        <end position="195"/>
    </location>
</feature>
<reference evidence="2" key="1">
    <citation type="submission" date="2020-03" db="EMBL/GenBank/DDBJ databases">
        <title>Draft Genome Sequence of Cylindrodendrum hubeiense.</title>
        <authorList>
            <person name="Buettner E."/>
            <person name="Kellner H."/>
        </authorList>
    </citation>
    <scope>NUCLEOTIDE SEQUENCE</scope>
    <source>
        <strain evidence="2">IHI 201604</strain>
    </source>
</reference>
<evidence type="ECO:0000313" key="2">
    <source>
        <dbReference type="EMBL" id="KAF7550058.1"/>
    </source>
</evidence>
<evidence type="ECO:0000313" key="3">
    <source>
        <dbReference type="Proteomes" id="UP000722485"/>
    </source>
</evidence>
<name>A0A9P5LHA4_9HYPO</name>
<gene>
    <name evidence="2" type="ORF">G7Z17_g5975</name>
</gene>
<proteinExistence type="predicted"/>
<feature type="region of interest" description="Disordered" evidence="1">
    <location>
        <begin position="375"/>
        <end position="400"/>
    </location>
</feature>
<feature type="compositionally biased region" description="Acidic residues" evidence="1">
    <location>
        <begin position="299"/>
        <end position="309"/>
    </location>
</feature>
<feature type="region of interest" description="Disordered" evidence="1">
    <location>
        <begin position="413"/>
        <end position="436"/>
    </location>
</feature>
<evidence type="ECO:0000256" key="1">
    <source>
        <dbReference type="SAM" id="MobiDB-lite"/>
    </source>
</evidence>
<feature type="compositionally biased region" description="Basic and acidic residues" evidence="1">
    <location>
        <begin position="414"/>
        <end position="436"/>
    </location>
</feature>
<feature type="region of interest" description="Disordered" evidence="1">
    <location>
        <begin position="296"/>
        <end position="363"/>
    </location>
</feature>
<comment type="caution">
    <text evidence="2">The sequence shown here is derived from an EMBL/GenBank/DDBJ whole genome shotgun (WGS) entry which is preliminary data.</text>
</comment>
<sequence length="450" mass="48117">MQRWTGLPDQAAPALLQVLLVDAYTHHRGRDSFFLFSSIPTPAIAFNSSLTLRLALNYSAPRPTGQTQTLPSSPEIALPRYQSRHLRLALSLVRTTSSAMLEPQGMRGPLDQVNAYGHSRSRTTSSNTFPMQAHNPMPTHLAHPGFNAQHSRRSPSVNTFSTASSIPPPAAYRTSSNTELRRSISSRSGGSPQPSGYVALLRKQKATVWCDRAQYEDPRIAAQQRAAKMRATLEVTGGARYGPGGAPGRTSTGLSTTGKVSAKIPKIRHHAKTPVVGYAPGENHVGVGGVPMRLSATEVEGESSEDEDLPTMGRPQHRRTGSSGRSSTASGRRGLAYRTSGGMGSQSSRRWSPGDTPERTGSMVDAMPEDIVDDAASGKAQSTRSGSSAERADNVGELGAAPRLAANSLMHSALTREKSVKTADELKRRGSVDERTSTLTSGRLFIANPD</sequence>
<feature type="compositionally biased region" description="Low complexity" evidence="1">
    <location>
        <begin position="321"/>
        <end position="334"/>
    </location>
</feature>
<keyword evidence="3" id="KW-1185">Reference proteome</keyword>
<dbReference type="AlphaFoldDB" id="A0A9P5LHA4"/>
<feature type="compositionally biased region" description="Polar residues" evidence="1">
    <location>
        <begin position="379"/>
        <end position="388"/>
    </location>
</feature>
<feature type="region of interest" description="Disordered" evidence="1">
    <location>
        <begin position="238"/>
        <end position="257"/>
    </location>
</feature>
<protein>
    <submittedName>
        <fullName evidence="2">Uncharacterized protein</fullName>
    </submittedName>
</protein>
<dbReference type="Proteomes" id="UP000722485">
    <property type="component" value="Unassembled WGS sequence"/>
</dbReference>
<accession>A0A9P5LHA4</accession>
<feature type="compositionally biased region" description="Polar residues" evidence="1">
    <location>
        <begin position="154"/>
        <end position="165"/>
    </location>
</feature>
<feature type="region of interest" description="Disordered" evidence="1">
    <location>
        <begin position="145"/>
        <end position="195"/>
    </location>
</feature>